<evidence type="ECO:0000259" key="2">
    <source>
        <dbReference type="Pfam" id="PF23988"/>
    </source>
</evidence>
<dbReference type="Pfam" id="PF07929">
    <property type="entry name" value="PRiA4_ORF3"/>
    <property type="match status" value="1"/>
</dbReference>
<name>A0ABX9ZFB1_9BACL</name>
<evidence type="ECO:0000259" key="1">
    <source>
        <dbReference type="Pfam" id="PF07929"/>
    </source>
</evidence>
<gene>
    <name evidence="3" type="ORF">EJA12_03440</name>
</gene>
<accession>A0ABX9ZFB1</accession>
<reference evidence="3 4" key="1">
    <citation type="submission" date="2018-12" db="EMBL/GenBank/DDBJ databases">
        <title>Comparitive functional genomics of dry heat resistant strains isolated from the viking spacecraft.</title>
        <authorList>
            <person name="Seuylemezian A."/>
            <person name="Vaishampayan P."/>
        </authorList>
    </citation>
    <scope>NUCLEOTIDE SEQUENCE [LARGE SCALE GENOMIC DNA]</scope>
    <source>
        <strain evidence="3 4">M6-11</strain>
    </source>
</reference>
<dbReference type="Proteomes" id="UP000272481">
    <property type="component" value="Unassembled WGS sequence"/>
</dbReference>
<sequence>MLSFFNFRHQIPFSGFSLTLHCRRGWRRLQLGQIRMGGRSLIYELEITISRGAGARRLIQVDGEMAFGQLHEVVQSAFEWERGHVFHFRRERSSGEQIPIPEEQKVADALKEGDEVRYSYFADGEWGHRLTVKSVQPKTPANSEPNAAYPRCLEAEGELPHKYTVPPMFIEPGIRTPDDLTLDINIAFIRFDGIPTLYEVNGTWSGSDEFRRKEVPVSDEQLTRFNEFRSGWKGLLQEVLAAMKLLYGARPWEYLNGSQVIFLEFGDGEEPLFIRVLGHEEDEFGLVVYSGWDGYRHLCKELEGKLTDQERIHGFRGVYATFVNKRELNPLIRRIYKELGYTFKQSGWPLLEAIEPGWLPQLPRPQDAEHLLHAIGAVRALLKSSSDFSALPVFRPGGKMIGFVAEDSGAMKGGIVDAPDIPAERVPGIRVTDYTVKCLKNLPRSEQRIEYDLSLAEVYGREPVIQRLFHPLLLASADADTGRMIHSKFLSMTDPDILAQAMFADVLIHVLKSLPAEVRLTAGTARRLGPLLGMLGIRERIVHRLPGVEKAREAEVGKVEGYFSL</sequence>
<evidence type="ECO:0000313" key="3">
    <source>
        <dbReference type="EMBL" id="RSK35641.1"/>
    </source>
</evidence>
<dbReference type="Pfam" id="PF23988">
    <property type="entry name" value="DUF7309"/>
    <property type="match status" value="1"/>
</dbReference>
<comment type="caution">
    <text evidence="3">The sequence shown here is derived from an EMBL/GenBank/DDBJ whole genome shotgun (WGS) entry which is preliminary data.</text>
</comment>
<dbReference type="InterPro" id="IPR012912">
    <property type="entry name" value="Plasmid_pRiA4b_Orf3-like"/>
</dbReference>
<dbReference type="EMBL" id="RWGW01000005">
    <property type="protein sequence ID" value="RSK35641.1"/>
    <property type="molecule type" value="Genomic_DNA"/>
</dbReference>
<dbReference type="Gene3D" id="3.10.290.30">
    <property type="entry name" value="MM3350-like"/>
    <property type="match status" value="1"/>
</dbReference>
<feature type="domain" description="Plasmid pRiA4b Orf3-like" evidence="1">
    <location>
        <begin position="43"/>
        <end position="160"/>
    </location>
</feature>
<protein>
    <submittedName>
        <fullName evidence="3">Uncharacterized protein</fullName>
    </submittedName>
</protein>
<dbReference type="InterPro" id="IPR024047">
    <property type="entry name" value="MM3350-like_sf"/>
</dbReference>
<evidence type="ECO:0000313" key="4">
    <source>
        <dbReference type="Proteomes" id="UP000272481"/>
    </source>
</evidence>
<feature type="domain" description="DUF7309" evidence="2">
    <location>
        <begin position="238"/>
        <end position="383"/>
    </location>
</feature>
<organism evidence="3 4">
    <name type="scientific">Bhargavaea beijingensis</name>
    <dbReference type="NCBI Taxonomy" id="426756"/>
    <lineage>
        <taxon>Bacteria</taxon>
        <taxon>Bacillati</taxon>
        <taxon>Bacillota</taxon>
        <taxon>Bacilli</taxon>
        <taxon>Bacillales</taxon>
        <taxon>Caryophanaceae</taxon>
        <taxon>Bhargavaea</taxon>
    </lineage>
</organism>
<dbReference type="InterPro" id="IPR055733">
    <property type="entry name" value="DUF7309"/>
</dbReference>
<proteinExistence type="predicted"/>
<dbReference type="SUPFAM" id="SSF159941">
    <property type="entry name" value="MM3350-like"/>
    <property type="match status" value="1"/>
</dbReference>
<keyword evidence="4" id="KW-1185">Reference proteome</keyword>